<reference evidence="1 3" key="1">
    <citation type="journal article" date="2017" name="Nature">
        <title>The sunflower genome provides insights into oil metabolism, flowering and Asterid evolution.</title>
        <authorList>
            <person name="Badouin H."/>
            <person name="Gouzy J."/>
            <person name="Grassa C.J."/>
            <person name="Murat F."/>
            <person name="Staton S.E."/>
            <person name="Cottret L."/>
            <person name="Lelandais-Briere C."/>
            <person name="Owens G.L."/>
            <person name="Carrere S."/>
            <person name="Mayjonade B."/>
            <person name="Legrand L."/>
            <person name="Gill N."/>
            <person name="Kane N.C."/>
            <person name="Bowers J.E."/>
            <person name="Hubner S."/>
            <person name="Bellec A."/>
            <person name="Berard A."/>
            <person name="Berges H."/>
            <person name="Blanchet N."/>
            <person name="Boniface M.C."/>
            <person name="Brunel D."/>
            <person name="Catrice O."/>
            <person name="Chaidir N."/>
            <person name="Claudel C."/>
            <person name="Donnadieu C."/>
            <person name="Faraut T."/>
            <person name="Fievet G."/>
            <person name="Helmstetter N."/>
            <person name="King M."/>
            <person name="Knapp S.J."/>
            <person name="Lai Z."/>
            <person name="Le Paslier M.C."/>
            <person name="Lippi Y."/>
            <person name="Lorenzon L."/>
            <person name="Mandel J.R."/>
            <person name="Marage G."/>
            <person name="Marchand G."/>
            <person name="Marquand E."/>
            <person name="Bret-Mestries E."/>
            <person name="Morien E."/>
            <person name="Nambeesan S."/>
            <person name="Nguyen T."/>
            <person name="Pegot-Espagnet P."/>
            <person name="Pouilly N."/>
            <person name="Raftis F."/>
            <person name="Sallet E."/>
            <person name="Schiex T."/>
            <person name="Thomas J."/>
            <person name="Vandecasteele C."/>
            <person name="Vares D."/>
            <person name="Vear F."/>
            <person name="Vautrin S."/>
            <person name="Crespi M."/>
            <person name="Mangin B."/>
            <person name="Burke J.M."/>
            <person name="Salse J."/>
            <person name="Munos S."/>
            <person name="Vincourt P."/>
            <person name="Rieseberg L.H."/>
            <person name="Langlade N.B."/>
        </authorList>
    </citation>
    <scope>NUCLEOTIDE SEQUENCE [LARGE SCALE GENOMIC DNA]</scope>
    <source>
        <strain evidence="3">cv. SF193</strain>
        <tissue evidence="1">Leaves</tissue>
    </source>
</reference>
<proteinExistence type="predicted"/>
<reference evidence="1" key="3">
    <citation type="submission" date="2020-06" db="EMBL/GenBank/DDBJ databases">
        <title>Helianthus annuus Genome sequencing and assembly Release 2.</title>
        <authorList>
            <person name="Gouzy J."/>
            <person name="Langlade N."/>
            <person name="Munos S."/>
        </authorList>
    </citation>
    <scope>NUCLEOTIDE SEQUENCE</scope>
    <source>
        <tissue evidence="1">Leaves</tissue>
    </source>
</reference>
<dbReference type="EMBL" id="MNCJ02000329">
    <property type="protein sequence ID" value="KAF5767128.1"/>
    <property type="molecule type" value="Genomic_DNA"/>
</dbReference>
<gene>
    <name evidence="2" type="ORF">HannXRQ_Chr14g0427061</name>
    <name evidence="1" type="ORF">HanXRQr2_Chr14g0620741</name>
</gene>
<sequence length="63" mass="6816">MESSSTPPHCQRSLLNHMVTMKGMDPTHYQRLGGNFVSDASVFWYGNGTTKSKAANANAIDGV</sequence>
<dbReference type="AlphaFoldDB" id="A0A251SH40"/>
<protein>
    <submittedName>
        <fullName evidence="2">Uncharacterized protein</fullName>
    </submittedName>
</protein>
<accession>A0A251SH40</accession>
<evidence type="ECO:0000313" key="2">
    <source>
        <dbReference type="EMBL" id="OTF96780.1"/>
    </source>
</evidence>
<keyword evidence="3" id="KW-1185">Reference proteome</keyword>
<dbReference type="Gramene" id="mRNA:HanXRQr2_Chr14g0620741">
    <property type="protein sequence ID" value="mRNA:HanXRQr2_Chr14g0620741"/>
    <property type="gene ID" value="HanXRQr2_Chr14g0620741"/>
</dbReference>
<dbReference type="Proteomes" id="UP000215914">
    <property type="component" value="Chromosome 14"/>
</dbReference>
<evidence type="ECO:0000313" key="3">
    <source>
        <dbReference type="Proteomes" id="UP000215914"/>
    </source>
</evidence>
<reference evidence="2" key="2">
    <citation type="submission" date="2017-02" db="EMBL/GenBank/DDBJ databases">
        <title>Sunflower complete genome.</title>
        <authorList>
            <person name="Langlade N."/>
            <person name="Munos S."/>
        </authorList>
    </citation>
    <scope>NUCLEOTIDE SEQUENCE [LARGE SCALE GENOMIC DNA]</scope>
    <source>
        <tissue evidence="2">Leaves</tissue>
    </source>
</reference>
<name>A0A251SH40_HELAN</name>
<dbReference type="InParanoid" id="A0A251SH40"/>
<organism evidence="2 3">
    <name type="scientific">Helianthus annuus</name>
    <name type="common">Common sunflower</name>
    <dbReference type="NCBI Taxonomy" id="4232"/>
    <lineage>
        <taxon>Eukaryota</taxon>
        <taxon>Viridiplantae</taxon>
        <taxon>Streptophyta</taxon>
        <taxon>Embryophyta</taxon>
        <taxon>Tracheophyta</taxon>
        <taxon>Spermatophyta</taxon>
        <taxon>Magnoliopsida</taxon>
        <taxon>eudicotyledons</taxon>
        <taxon>Gunneridae</taxon>
        <taxon>Pentapetalae</taxon>
        <taxon>asterids</taxon>
        <taxon>campanulids</taxon>
        <taxon>Asterales</taxon>
        <taxon>Asteraceae</taxon>
        <taxon>Asteroideae</taxon>
        <taxon>Heliantheae alliance</taxon>
        <taxon>Heliantheae</taxon>
        <taxon>Helianthus</taxon>
    </lineage>
</organism>
<evidence type="ECO:0000313" key="1">
    <source>
        <dbReference type="EMBL" id="KAF5767128.1"/>
    </source>
</evidence>
<dbReference type="EMBL" id="CM007903">
    <property type="protein sequence ID" value="OTF96780.1"/>
    <property type="molecule type" value="Genomic_DNA"/>
</dbReference>